<dbReference type="AlphaFoldDB" id="A0A0R2SB78"/>
<organism evidence="2 3">
    <name type="scientific">OM182 bacterium BACL3 MAG-120507-bin80</name>
    <dbReference type="NCBI Taxonomy" id="1655577"/>
    <lineage>
        <taxon>Bacteria</taxon>
        <taxon>Pseudomonadati</taxon>
        <taxon>Pseudomonadota</taxon>
        <taxon>Gammaproteobacteria</taxon>
        <taxon>OMG group</taxon>
        <taxon>OM182 clade</taxon>
    </lineage>
</organism>
<dbReference type="EMBL" id="LIBB01000346">
    <property type="protein sequence ID" value="KRO70368.1"/>
    <property type="molecule type" value="Genomic_DNA"/>
</dbReference>
<feature type="signal peptide" evidence="1">
    <location>
        <begin position="1"/>
        <end position="25"/>
    </location>
</feature>
<name>A0A0R2SB78_9GAMM</name>
<evidence type="ECO:0000313" key="2">
    <source>
        <dbReference type="EMBL" id="KRO70368.1"/>
    </source>
</evidence>
<keyword evidence="1" id="KW-0732">Signal</keyword>
<reference evidence="2 3" key="1">
    <citation type="submission" date="2015-10" db="EMBL/GenBank/DDBJ databases">
        <title>Metagenome-Assembled Genomes uncover a global brackish microbiome.</title>
        <authorList>
            <person name="Hugerth L.W."/>
            <person name="Larsson J."/>
            <person name="Alneberg J."/>
            <person name="Lindh M.V."/>
            <person name="Legrand C."/>
            <person name="Pinhassi J."/>
            <person name="Andersson A.F."/>
        </authorList>
    </citation>
    <scope>NUCLEOTIDE SEQUENCE [LARGE SCALE GENOMIC DNA]</scope>
    <source>
        <strain evidence="2">BACL4 MAG-120507-bin80</strain>
    </source>
</reference>
<sequence>MLQHTTSLTRLNAIALLTLSLTACASWVQLTPEGAEVDLVGDASRVTSCTRVGRANVQTLGKIIVVERGGQRLQDELLTLARNEAADLGGDTVVPESLMANGAQVFGVFQCSR</sequence>
<dbReference type="InterPro" id="IPR025294">
    <property type="entry name" value="DUF4156"/>
</dbReference>
<protein>
    <recommendedName>
        <fullName evidence="4">DUF4156 domain-containing protein</fullName>
    </recommendedName>
</protein>
<evidence type="ECO:0000313" key="3">
    <source>
        <dbReference type="Proteomes" id="UP000051934"/>
    </source>
</evidence>
<dbReference type="Pfam" id="PF13698">
    <property type="entry name" value="DUF4156"/>
    <property type="match status" value="1"/>
</dbReference>
<feature type="chain" id="PRO_5006423518" description="DUF4156 domain-containing protein" evidence="1">
    <location>
        <begin position="26"/>
        <end position="113"/>
    </location>
</feature>
<comment type="caution">
    <text evidence="2">The sequence shown here is derived from an EMBL/GenBank/DDBJ whole genome shotgun (WGS) entry which is preliminary data.</text>
</comment>
<gene>
    <name evidence="2" type="ORF">ABR69_12020</name>
</gene>
<dbReference type="Proteomes" id="UP000051934">
    <property type="component" value="Unassembled WGS sequence"/>
</dbReference>
<accession>A0A0R2SB78</accession>
<proteinExistence type="predicted"/>
<evidence type="ECO:0000256" key="1">
    <source>
        <dbReference type="SAM" id="SignalP"/>
    </source>
</evidence>
<evidence type="ECO:0008006" key="4">
    <source>
        <dbReference type="Google" id="ProtNLM"/>
    </source>
</evidence>